<organism evidence="2 3">
    <name type="scientific">Koribacter versatilis (strain Ellin345)</name>
    <dbReference type="NCBI Taxonomy" id="204669"/>
    <lineage>
        <taxon>Bacteria</taxon>
        <taxon>Pseudomonadati</taxon>
        <taxon>Acidobacteriota</taxon>
        <taxon>Terriglobia</taxon>
        <taxon>Terriglobales</taxon>
        <taxon>Candidatus Korobacteraceae</taxon>
        <taxon>Candidatus Korobacter</taxon>
    </lineage>
</organism>
<accession>Q1ISZ5</accession>
<dbReference type="RefSeq" id="WP_011521807.1">
    <property type="nucleotide sequence ID" value="NC_008009.1"/>
</dbReference>
<dbReference type="HOGENOM" id="CLU_153953_0_0_0"/>
<evidence type="ECO:0000256" key="1">
    <source>
        <dbReference type="SAM" id="MobiDB-lite"/>
    </source>
</evidence>
<name>Q1ISZ5_KORVE</name>
<dbReference type="InterPro" id="IPR010982">
    <property type="entry name" value="Lambda_DNA-bd_dom_sf"/>
</dbReference>
<dbReference type="eggNOG" id="COG3093">
    <property type="taxonomic scope" value="Bacteria"/>
</dbReference>
<dbReference type="SUPFAM" id="SSF47413">
    <property type="entry name" value="lambda repressor-like DNA-binding domains"/>
    <property type="match status" value="1"/>
</dbReference>
<reference evidence="2 3" key="1">
    <citation type="journal article" date="2009" name="Appl. Environ. Microbiol.">
        <title>Three genomes from the phylum Acidobacteria provide insight into the lifestyles of these microorganisms in soils.</title>
        <authorList>
            <person name="Ward N.L."/>
            <person name="Challacombe J.F."/>
            <person name="Janssen P.H."/>
            <person name="Henrissat B."/>
            <person name="Coutinho P.M."/>
            <person name="Wu M."/>
            <person name="Xie G."/>
            <person name="Haft D.H."/>
            <person name="Sait M."/>
            <person name="Badger J."/>
            <person name="Barabote R.D."/>
            <person name="Bradley B."/>
            <person name="Brettin T.S."/>
            <person name="Brinkac L.M."/>
            <person name="Bruce D."/>
            <person name="Creasy T."/>
            <person name="Daugherty S.C."/>
            <person name="Davidsen T.M."/>
            <person name="DeBoy R.T."/>
            <person name="Detter J.C."/>
            <person name="Dodson R.J."/>
            <person name="Durkin A.S."/>
            <person name="Ganapathy A."/>
            <person name="Gwinn-Giglio M."/>
            <person name="Han C.S."/>
            <person name="Khouri H."/>
            <person name="Kiss H."/>
            <person name="Kothari S.P."/>
            <person name="Madupu R."/>
            <person name="Nelson K.E."/>
            <person name="Nelson W.C."/>
            <person name="Paulsen I."/>
            <person name="Penn K."/>
            <person name="Ren Q."/>
            <person name="Rosovitz M.J."/>
            <person name="Selengut J.D."/>
            <person name="Shrivastava S."/>
            <person name="Sullivan S.A."/>
            <person name="Tapia R."/>
            <person name="Thompson L.S."/>
            <person name="Watkins K.L."/>
            <person name="Yang Q."/>
            <person name="Yu C."/>
            <person name="Zafar N."/>
            <person name="Zhou L."/>
            <person name="Kuske C.R."/>
        </authorList>
    </citation>
    <scope>NUCLEOTIDE SEQUENCE [LARGE SCALE GENOMIC DNA]</scope>
    <source>
        <strain evidence="2 3">Ellin345</strain>
    </source>
</reference>
<sequence length="115" mass="12921">MTKPTGSSFDSFLEEEGLLEEVQAVAMKRVLAWQLEQAMKAKGLTKQRMAKHLNTSRSQVDRLLDPEYTGIGLNAVSRAAHALGKRIEFQLVDAPPRRNSTKLRARRTMPSKRTA</sequence>
<dbReference type="KEGG" id="aba:Acid345_1002"/>
<dbReference type="GO" id="GO:0003677">
    <property type="term" value="F:DNA binding"/>
    <property type="evidence" value="ECO:0007669"/>
    <property type="project" value="InterPro"/>
</dbReference>
<feature type="region of interest" description="Disordered" evidence="1">
    <location>
        <begin position="95"/>
        <end position="115"/>
    </location>
</feature>
<evidence type="ECO:0000313" key="2">
    <source>
        <dbReference type="EMBL" id="ABF40005.1"/>
    </source>
</evidence>
<feature type="compositionally biased region" description="Basic residues" evidence="1">
    <location>
        <begin position="99"/>
        <end position="115"/>
    </location>
</feature>
<dbReference type="Proteomes" id="UP000002432">
    <property type="component" value="Chromosome"/>
</dbReference>
<protein>
    <submittedName>
        <fullName evidence="2">Uncharacterized protein</fullName>
    </submittedName>
</protein>
<dbReference type="EMBL" id="CP000360">
    <property type="protein sequence ID" value="ABF40005.1"/>
    <property type="molecule type" value="Genomic_DNA"/>
</dbReference>
<keyword evidence="3" id="KW-1185">Reference proteome</keyword>
<dbReference type="STRING" id="204669.Acid345_1002"/>
<proteinExistence type="predicted"/>
<dbReference type="AlphaFoldDB" id="Q1ISZ5"/>
<gene>
    <name evidence="2" type="ordered locus">Acid345_1002</name>
</gene>
<dbReference type="EnsemblBacteria" id="ABF40005">
    <property type="protein sequence ID" value="ABF40005"/>
    <property type="gene ID" value="Acid345_1002"/>
</dbReference>
<dbReference type="Gene3D" id="1.10.260.40">
    <property type="entry name" value="lambda repressor-like DNA-binding domains"/>
    <property type="match status" value="1"/>
</dbReference>
<evidence type="ECO:0000313" key="3">
    <source>
        <dbReference type="Proteomes" id="UP000002432"/>
    </source>
</evidence>